<evidence type="ECO:0000256" key="7">
    <source>
        <dbReference type="ARBA" id="ARBA00023303"/>
    </source>
</evidence>
<protein>
    <submittedName>
        <fullName evidence="12">Ion channel</fullName>
    </submittedName>
</protein>
<accession>A0A0N5ADN2</accession>
<dbReference type="InterPro" id="IPR013099">
    <property type="entry name" value="K_chnl_dom"/>
</dbReference>
<dbReference type="Proteomes" id="UP000046393">
    <property type="component" value="Unplaced"/>
</dbReference>
<dbReference type="GO" id="GO:0022841">
    <property type="term" value="F:potassium ion leak channel activity"/>
    <property type="evidence" value="ECO:0007669"/>
    <property type="project" value="TreeGrafter"/>
</dbReference>
<comment type="subcellular location">
    <subcellularLocation>
        <location evidence="1">Membrane</location>
        <topology evidence="1">Multi-pass membrane protein</topology>
    </subcellularLocation>
</comment>
<name>A0A0N5ADN2_9BILA</name>
<keyword evidence="4 9" id="KW-1133">Transmembrane helix</keyword>
<dbReference type="Gene3D" id="1.10.287.70">
    <property type="match status" value="1"/>
</dbReference>
<keyword evidence="6 9" id="KW-0472">Membrane</keyword>
<evidence type="ECO:0000313" key="12">
    <source>
        <dbReference type="WBParaSite" id="SMUV_0000229401-mRNA-1"/>
    </source>
</evidence>
<keyword evidence="5 8" id="KW-0406">Ion transport</keyword>
<dbReference type="STRING" id="451379.A0A0N5ADN2"/>
<dbReference type="PANTHER" id="PTHR11003">
    <property type="entry name" value="POTASSIUM CHANNEL, SUBFAMILY K"/>
    <property type="match status" value="1"/>
</dbReference>
<proteinExistence type="inferred from homology"/>
<keyword evidence="11" id="KW-1185">Reference proteome</keyword>
<evidence type="ECO:0000256" key="1">
    <source>
        <dbReference type="ARBA" id="ARBA00004141"/>
    </source>
</evidence>
<dbReference type="PRINTS" id="PR01333">
    <property type="entry name" value="2POREKCHANEL"/>
</dbReference>
<feature type="domain" description="Potassium channel" evidence="10">
    <location>
        <begin position="156"/>
        <end position="229"/>
    </location>
</feature>
<organism evidence="11 12">
    <name type="scientific">Syphacia muris</name>
    <dbReference type="NCBI Taxonomy" id="451379"/>
    <lineage>
        <taxon>Eukaryota</taxon>
        <taxon>Metazoa</taxon>
        <taxon>Ecdysozoa</taxon>
        <taxon>Nematoda</taxon>
        <taxon>Chromadorea</taxon>
        <taxon>Rhabditida</taxon>
        <taxon>Spirurina</taxon>
        <taxon>Oxyuridomorpha</taxon>
        <taxon>Oxyuroidea</taxon>
        <taxon>Oxyuridae</taxon>
        <taxon>Syphacia</taxon>
    </lineage>
</organism>
<evidence type="ECO:0000259" key="10">
    <source>
        <dbReference type="Pfam" id="PF07885"/>
    </source>
</evidence>
<keyword evidence="7 8" id="KW-0407">Ion channel</keyword>
<feature type="transmembrane region" description="Helical" evidence="9">
    <location>
        <begin position="149"/>
        <end position="169"/>
    </location>
</feature>
<dbReference type="SUPFAM" id="SSF81324">
    <property type="entry name" value="Voltage-gated potassium channels"/>
    <property type="match status" value="2"/>
</dbReference>
<keyword evidence="2 8" id="KW-0813">Transport</keyword>
<dbReference type="WBParaSite" id="SMUV_0000229401-mRNA-1">
    <property type="protein sequence ID" value="SMUV_0000229401-mRNA-1"/>
    <property type="gene ID" value="SMUV_0000229401"/>
</dbReference>
<dbReference type="GO" id="GO:0005886">
    <property type="term" value="C:plasma membrane"/>
    <property type="evidence" value="ECO:0007669"/>
    <property type="project" value="TreeGrafter"/>
</dbReference>
<evidence type="ECO:0000256" key="5">
    <source>
        <dbReference type="ARBA" id="ARBA00023065"/>
    </source>
</evidence>
<dbReference type="AlphaFoldDB" id="A0A0N5ADN2"/>
<evidence type="ECO:0000256" key="2">
    <source>
        <dbReference type="ARBA" id="ARBA00022448"/>
    </source>
</evidence>
<feature type="transmembrane region" description="Helical" evidence="9">
    <location>
        <begin position="16"/>
        <end position="37"/>
    </location>
</feature>
<dbReference type="InterPro" id="IPR003280">
    <property type="entry name" value="2pore_dom_K_chnl"/>
</dbReference>
<comment type="similarity">
    <text evidence="8">Belongs to the two pore domain potassium channel (TC 1.A.1.8) family.</text>
</comment>
<dbReference type="PANTHER" id="PTHR11003:SF97">
    <property type="entry name" value="POTASSIUM CHANNEL DOMAIN-CONTAINING PROTEIN"/>
    <property type="match status" value="1"/>
</dbReference>
<evidence type="ECO:0000256" key="9">
    <source>
        <dbReference type="SAM" id="Phobius"/>
    </source>
</evidence>
<evidence type="ECO:0000256" key="8">
    <source>
        <dbReference type="RuleBase" id="RU003857"/>
    </source>
</evidence>
<evidence type="ECO:0000256" key="6">
    <source>
        <dbReference type="ARBA" id="ARBA00023136"/>
    </source>
</evidence>
<sequence>MTIAHSIGSKSINLELVQWSSMDSILFCFTVITTIGYGNVAPKSTEGRLFVIVYGLVGIPFTMLAIANLGKFLAELLKKSTRPFLEYCRLIKWTNKILNFFENLNLIKFKFRRLHPAKKRSKEKEVLVSLKPDFETNEEESEVAPWGEALILFIAFFAYILIGSVVISSYEPEMDFFGSIYFNFVSLTTVGLGDLVPKNETYLLFTLVYCAVGLALTTIAIEIAADYLKKLHYFGRKIDNVGNVNIWFGGKKLTMKQLVKNLGDQFNLPVHEIADLNLDNFVDAAIRVEAGEIATLRTEPALRPVFVDSDSLLFVDEDDYYQVPSKRSFYYDNDKVLADLREFEGFID</sequence>
<keyword evidence="3 8" id="KW-0812">Transmembrane</keyword>
<evidence type="ECO:0000256" key="3">
    <source>
        <dbReference type="ARBA" id="ARBA00022692"/>
    </source>
</evidence>
<evidence type="ECO:0000256" key="4">
    <source>
        <dbReference type="ARBA" id="ARBA00022989"/>
    </source>
</evidence>
<feature type="domain" description="Potassium channel" evidence="10">
    <location>
        <begin position="17"/>
        <end position="74"/>
    </location>
</feature>
<evidence type="ECO:0000313" key="11">
    <source>
        <dbReference type="Proteomes" id="UP000046393"/>
    </source>
</evidence>
<feature type="transmembrane region" description="Helical" evidence="9">
    <location>
        <begin position="176"/>
        <end position="196"/>
    </location>
</feature>
<dbReference type="GO" id="GO:0015271">
    <property type="term" value="F:outward rectifier potassium channel activity"/>
    <property type="evidence" value="ECO:0007669"/>
    <property type="project" value="TreeGrafter"/>
</dbReference>
<dbReference type="GO" id="GO:0030322">
    <property type="term" value="P:stabilization of membrane potential"/>
    <property type="evidence" value="ECO:0007669"/>
    <property type="project" value="TreeGrafter"/>
</dbReference>
<feature type="transmembrane region" description="Helical" evidence="9">
    <location>
        <begin position="202"/>
        <end position="228"/>
    </location>
</feature>
<reference evidence="12" key="1">
    <citation type="submission" date="2017-02" db="UniProtKB">
        <authorList>
            <consortium name="WormBaseParasite"/>
        </authorList>
    </citation>
    <scope>IDENTIFICATION</scope>
</reference>
<feature type="transmembrane region" description="Helical" evidence="9">
    <location>
        <begin position="49"/>
        <end position="70"/>
    </location>
</feature>
<dbReference type="Pfam" id="PF07885">
    <property type="entry name" value="Ion_trans_2"/>
    <property type="match status" value="2"/>
</dbReference>